<proteinExistence type="predicted"/>
<evidence type="ECO:0000313" key="3">
    <source>
        <dbReference type="Proteomes" id="UP000603865"/>
    </source>
</evidence>
<keyword evidence="3" id="KW-1185">Reference proteome</keyword>
<dbReference type="InterPro" id="IPR000073">
    <property type="entry name" value="AB_hydrolase_1"/>
</dbReference>
<dbReference type="SUPFAM" id="SSF53474">
    <property type="entry name" value="alpha/beta-Hydrolases"/>
    <property type="match status" value="1"/>
</dbReference>
<keyword evidence="2" id="KW-0378">Hydrolase</keyword>
<dbReference type="PANTHER" id="PTHR43194:SF5">
    <property type="entry name" value="PIMELOYL-[ACYL-CARRIER PROTEIN] METHYL ESTER ESTERASE"/>
    <property type="match status" value="1"/>
</dbReference>
<evidence type="ECO:0000259" key="1">
    <source>
        <dbReference type="Pfam" id="PF12697"/>
    </source>
</evidence>
<gene>
    <name evidence="2" type="ORF">GCM10008957_54780</name>
</gene>
<sequence length="278" mass="30350">MTAPQRIPILFIHGLWLHHSSWQPWLTLFKERGYDPVAPGWPHEPATVAEARLHPERVANQSLQSVVDHFKALAQALPARPILIGHSFGGLIVERLLGEDVGVAGVAIDPAQIRGVLPLPLAQLRAGLPALGNPANISRAISLTADEFRFGFGNALSPEESDDLFDRWTIPSPVRGLFEVAVANFNLHAASRVNTHNDTRGPLLLISGTADHTAPEVTTRAAFRLYRHSLAVTQISRFEGRGHSLVIDHGWREVAETILVWLDQQRSAGHLAGVTAAQ</sequence>
<dbReference type="InterPro" id="IPR050228">
    <property type="entry name" value="Carboxylesterase_BioH"/>
</dbReference>
<dbReference type="GO" id="GO:0016787">
    <property type="term" value="F:hydrolase activity"/>
    <property type="evidence" value="ECO:0007669"/>
    <property type="project" value="UniProtKB-KW"/>
</dbReference>
<comment type="caution">
    <text evidence="2">The sequence shown here is derived from an EMBL/GenBank/DDBJ whole genome shotgun (WGS) entry which is preliminary data.</text>
</comment>
<reference evidence="2" key="2">
    <citation type="submission" date="2020-09" db="EMBL/GenBank/DDBJ databases">
        <authorList>
            <person name="Sun Q."/>
            <person name="Ohkuma M."/>
        </authorList>
    </citation>
    <scope>NUCLEOTIDE SEQUENCE</scope>
    <source>
        <strain evidence="2">JCM 31311</strain>
    </source>
</reference>
<dbReference type="AlphaFoldDB" id="A0A918FHZ9"/>
<protein>
    <submittedName>
        <fullName evidence="2">Alpha/beta hydrolase</fullName>
    </submittedName>
</protein>
<reference evidence="2" key="1">
    <citation type="journal article" date="2014" name="Int. J. Syst. Evol. Microbiol.">
        <title>Complete genome sequence of Corynebacterium casei LMG S-19264T (=DSM 44701T), isolated from a smear-ripened cheese.</title>
        <authorList>
            <consortium name="US DOE Joint Genome Institute (JGI-PGF)"/>
            <person name="Walter F."/>
            <person name="Albersmeier A."/>
            <person name="Kalinowski J."/>
            <person name="Ruckert C."/>
        </authorList>
    </citation>
    <scope>NUCLEOTIDE SEQUENCE</scope>
    <source>
        <strain evidence="2">JCM 31311</strain>
    </source>
</reference>
<dbReference type="Gene3D" id="3.40.50.1820">
    <property type="entry name" value="alpha/beta hydrolase"/>
    <property type="match status" value="1"/>
</dbReference>
<dbReference type="InterPro" id="IPR029058">
    <property type="entry name" value="AB_hydrolase_fold"/>
</dbReference>
<dbReference type="Pfam" id="PF12697">
    <property type="entry name" value="Abhydrolase_6"/>
    <property type="match status" value="1"/>
</dbReference>
<evidence type="ECO:0000313" key="2">
    <source>
        <dbReference type="EMBL" id="GGR38801.1"/>
    </source>
</evidence>
<accession>A0A918FHZ9</accession>
<dbReference type="EMBL" id="BMQL01000089">
    <property type="protein sequence ID" value="GGR38801.1"/>
    <property type="molecule type" value="Genomic_DNA"/>
</dbReference>
<dbReference type="RefSeq" id="WP_189093706.1">
    <property type="nucleotide sequence ID" value="NZ_BMQL01000089.1"/>
</dbReference>
<feature type="domain" description="AB hydrolase-1" evidence="1">
    <location>
        <begin position="9"/>
        <end position="256"/>
    </location>
</feature>
<dbReference type="PANTHER" id="PTHR43194">
    <property type="entry name" value="HYDROLASE ALPHA/BETA FOLD FAMILY"/>
    <property type="match status" value="1"/>
</dbReference>
<name>A0A918FHZ9_9DEIO</name>
<dbReference type="Proteomes" id="UP000603865">
    <property type="component" value="Unassembled WGS sequence"/>
</dbReference>
<organism evidence="2 3">
    <name type="scientific">Deinococcus ruber</name>
    <dbReference type="NCBI Taxonomy" id="1848197"/>
    <lineage>
        <taxon>Bacteria</taxon>
        <taxon>Thermotogati</taxon>
        <taxon>Deinococcota</taxon>
        <taxon>Deinococci</taxon>
        <taxon>Deinococcales</taxon>
        <taxon>Deinococcaceae</taxon>
        <taxon>Deinococcus</taxon>
    </lineage>
</organism>